<reference evidence="15 16" key="1">
    <citation type="submission" date="2017-03" db="EMBL/GenBank/DDBJ databases">
        <title>Draft genome sequence of Streptomyces scabrisporus NF3, endophyte isolated from Amphipterygium adstringens.</title>
        <authorList>
            <person name="Vazquez M."/>
            <person name="Ceapa C.D."/>
            <person name="Rodriguez Luna D."/>
            <person name="Sanchez Esquivel S."/>
        </authorList>
    </citation>
    <scope>NUCLEOTIDE SEQUENCE [LARGE SCALE GENOMIC DNA]</scope>
    <source>
        <strain evidence="15 16">NF3</strain>
    </source>
</reference>
<dbReference type="AlphaFoldDB" id="A0A1T3P363"/>
<dbReference type="Proteomes" id="UP000190037">
    <property type="component" value="Unassembled WGS sequence"/>
</dbReference>
<evidence type="ECO:0000256" key="13">
    <source>
        <dbReference type="SAM" id="Phobius"/>
    </source>
</evidence>
<comment type="caution">
    <text evidence="15">The sequence shown here is derived from an EMBL/GenBank/DDBJ whole genome shotgun (WGS) entry which is preliminary data.</text>
</comment>
<evidence type="ECO:0000256" key="6">
    <source>
        <dbReference type="ARBA" id="ARBA00023136"/>
    </source>
</evidence>
<gene>
    <name evidence="15" type="ORF">B4N89_23095</name>
</gene>
<evidence type="ECO:0000259" key="14">
    <source>
        <dbReference type="Pfam" id="PF02096"/>
    </source>
</evidence>
<protein>
    <recommendedName>
        <fullName evidence="3">Membrane protein insertase YidC</fullName>
    </recommendedName>
    <alternativeName>
        <fullName evidence="11">Foldase YidC</fullName>
    </alternativeName>
    <alternativeName>
        <fullName evidence="10">Membrane integrase YidC</fullName>
    </alternativeName>
    <alternativeName>
        <fullName evidence="9">Membrane protein YidC</fullName>
    </alternativeName>
</protein>
<evidence type="ECO:0000256" key="4">
    <source>
        <dbReference type="ARBA" id="ARBA00022692"/>
    </source>
</evidence>
<comment type="similarity">
    <text evidence="2">Belongs to the OXA1/ALB3/YidC family. Type 1 subfamily.</text>
</comment>
<evidence type="ECO:0000256" key="11">
    <source>
        <dbReference type="ARBA" id="ARBA00033342"/>
    </source>
</evidence>
<feature type="transmembrane region" description="Helical" evidence="13">
    <location>
        <begin position="144"/>
        <end position="163"/>
    </location>
</feature>
<evidence type="ECO:0000256" key="5">
    <source>
        <dbReference type="ARBA" id="ARBA00022989"/>
    </source>
</evidence>
<dbReference type="InterPro" id="IPR001708">
    <property type="entry name" value="YidC/ALB3/OXA1/COX18"/>
</dbReference>
<dbReference type="EMBL" id="MWQN01000001">
    <property type="protein sequence ID" value="OPC83444.1"/>
    <property type="molecule type" value="Genomic_DNA"/>
</dbReference>
<dbReference type="OrthoDB" id="9780552at2"/>
<feature type="domain" description="Membrane insertase YidC/Oxa/ALB C-terminal" evidence="14">
    <location>
        <begin position="33"/>
        <end position="209"/>
    </location>
</feature>
<dbReference type="Pfam" id="PF02096">
    <property type="entry name" value="60KD_IMP"/>
    <property type="match status" value="1"/>
</dbReference>
<dbReference type="PANTHER" id="PTHR12428:SF65">
    <property type="entry name" value="CYTOCHROME C OXIDASE ASSEMBLY PROTEIN COX18, MITOCHONDRIAL"/>
    <property type="match status" value="1"/>
</dbReference>
<feature type="transmembrane region" description="Helical" evidence="13">
    <location>
        <begin position="95"/>
        <end position="116"/>
    </location>
</feature>
<evidence type="ECO:0000256" key="10">
    <source>
        <dbReference type="ARBA" id="ARBA00033245"/>
    </source>
</evidence>
<evidence type="ECO:0000256" key="1">
    <source>
        <dbReference type="ARBA" id="ARBA00004141"/>
    </source>
</evidence>
<keyword evidence="4 12" id="KW-0812">Transmembrane</keyword>
<keyword evidence="16" id="KW-1185">Reference proteome</keyword>
<comment type="subcellular location">
    <subcellularLocation>
        <location evidence="1 12">Membrane</location>
        <topology evidence="1 12">Multi-pass membrane protein</topology>
    </subcellularLocation>
</comment>
<evidence type="ECO:0000313" key="15">
    <source>
        <dbReference type="EMBL" id="OPC83444.1"/>
    </source>
</evidence>
<keyword evidence="5 13" id="KW-1133">Transmembrane helix</keyword>
<dbReference type="GO" id="GO:0032977">
    <property type="term" value="F:membrane insertase activity"/>
    <property type="evidence" value="ECO:0007669"/>
    <property type="project" value="InterPro"/>
</dbReference>
<dbReference type="InterPro" id="IPR028055">
    <property type="entry name" value="YidC/Oxa/ALB_C"/>
</dbReference>
<evidence type="ECO:0000256" key="9">
    <source>
        <dbReference type="ARBA" id="ARBA00031538"/>
    </source>
</evidence>
<organism evidence="15 16">
    <name type="scientific">Embleya scabrispora</name>
    <dbReference type="NCBI Taxonomy" id="159449"/>
    <lineage>
        <taxon>Bacteria</taxon>
        <taxon>Bacillati</taxon>
        <taxon>Actinomycetota</taxon>
        <taxon>Actinomycetes</taxon>
        <taxon>Kitasatosporales</taxon>
        <taxon>Streptomycetaceae</taxon>
        <taxon>Embleya</taxon>
    </lineage>
</organism>
<dbReference type="NCBIfam" id="TIGR03592">
    <property type="entry name" value="yidC_oxa1_cterm"/>
    <property type="match status" value="1"/>
</dbReference>
<keyword evidence="6 13" id="KW-0472">Membrane</keyword>
<evidence type="ECO:0000256" key="7">
    <source>
        <dbReference type="ARBA" id="ARBA00025034"/>
    </source>
</evidence>
<dbReference type="STRING" id="159449.B4N89_23095"/>
<dbReference type="GO" id="GO:0051205">
    <property type="term" value="P:protein insertion into membrane"/>
    <property type="evidence" value="ECO:0007669"/>
    <property type="project" value="TreeGrafter"/>
</dbReference>
<evidence type="ECO:0000256" key="12">
    <source>
        <dbReference type="RuleBase" id="RU003945"/>
    </source>
</evidence>
<dbReference type="RefSeq" id="WP_078977732.1">
    <property type="nucleotide sequence ID" value="NZ_MWQN01000001.1"/>
</dbReference>
<sequence length="227" mass="23905">MFGIPVLGVAHDVLLTLADALAPLLGTGSVAGAVVVFTACVRLALVPLGYAQARAEVARARLAPQVERLRRKYAGDPRRLARELGALHRRAGTSMFAGVLPALAGLPFLFLTYRLFAGDRDLLGHTLAGAPLGLHPVAGLGGPHTPVLLAVTALIAGVAWLQYRRAAAVPNTPALLRWMPFGTVLTAAFVPLAVGLYLLTSTAWTTAERPLLRRLATARADRVVPGH</sequence>
<comment type="function">
    <text evidence="7">Required for the insertion and/or proper folding and/or complex formation of integral membrane proteins into the membrane. Involved in integration of membrane proteins that insert both dependently and independently of the Sec translocase complex, as well as at least some lipoproteins. Aids folding of multispanning membrane proteins.</text>
</comment>
<dbReference type="GO" id="GO:0005886">
    <property type="term" value="C:plasma membrane"/>
    <property type="evidence" value="ECO:0007669"/>
    <property type="project" value="TreeGrafter"/>
</dbReference>
<evidence type="ECO:0000313" key="16">
    <source>
        <dbReference type="Proteomes" id="UP000190037"/>
    </source>
</evidence>
<name>A0A1T3P363_9ACTN</name>
<feature type="transmembrane region" description="Helical" evidence="13">
    <location>
        <begin position="175"/>
        <end position="199"/>
    </location>
</feature>
<evidence type="ECO:0000256" key="2">
    <source>
        <dbReference type="ARBA" id="ARBA00010527"/>
    </source>
</evidence>
<accession>A0A1T3P363</accession>
<evidence type="ECO:0000256" key="3">
    <source>
        <dbReference type="ARBA" id="ARBA00015325"/>
    </source>
</evidence>
<evidence type="ECO:0000256" key="8">
    <source>
        <dbReference type="ARBA" id="ARBA00026028"/>
    </source>
</evidence>
<proteinExistence type="inferred from homology"/>
<comment type="subunit">
    <text evidence="8">Interacts with the Sec translocase complex via SecD. Specifically interacts with transmembrane segments of nascent integral membrane proteins during membrane integration.</text>
</comment>
<feature type="transmembrane region" description="Helical" evidence="13">
    <location>
        <begin position="20"/>
        <end position="45"/>
    </location>
</feature>
<dbReference type="PANTHER" id="PTHR12428">
    <property type="entry name" value="OXA1"/>
    <property type="match status" value="1"/>
</dbReference>